<evidence type="ECO:0000313" key="2">
    <source>
        <dbReference type="EMBL" id="SDI87605.1"/>
    </source>
</evidence>
<gene>
    <name evidence="2" type="ORF">SAMN05216352_113125</name>
</gene>
<evidence type="ECO:0000313" key="3">
    <source>
        <dbReference type="Proteomes" id="UP000199017"/>
    </source>
</evidence>
<protein>
    <submittedName>
        <fullName evidence="2">Uncharacterized protein</fullName>
    </submittedName>
</protein>
<dbReference type="STRING" id="930129.SAMN05216352_113125"/>
<organism evidence="2 3">
    <name type="scientific">Alteribacillus bidgolensis</name>
    <dbReference type="NCBI Taxonomy" id="930129"/>
    <lineage>
        <taxon>Bacteria</taxon>
        <taxon>Bacillati</taxon>
        <taxon>Bacillota</taxon>
        <taxon>Bacilli</taxon>
        <taxon>Bacillales</taxon>
        <taxon>Bacillaceae</taxon>
        <taxon>Alteribacillus</taxon>
    </lineage>
</organism>
<proteinExistence type="predicted"/>
<keyword evidence="3" id="KW-1185">Reference proteome</keyword>
<dbReference type="Proteomes" id="UP000199017">
    <property type="component" value="Unassembled WGS sequence"/>
</dbReference>
<name>A0A1G8P5I9_9BACI</name>
<feature type="region of interest" description="Disordered" evidence="1">
    <location>
        <begin position="1"/>
        <end position="51"/>
    </location>
</feature>
<evidence type="ECO:0000256" key="1">
    <source>
        <dbReference type="SAM" id="MobiDB-lite"/>
    </source>
</evidence>
<accession>A0A1G8P5I9</accession>
<dbReference type="EMBL" id="FNDU01000013">
    <property type="protein sequence ID" value="SDI87605.1"/>
    <property type="molecule type" value="Genomic_DNA"/>
</dbReference>
<sequence>MTNKYWNKKGFTMIDMTYEEPDAETPKEEPTSEAPKEESKQNELPFEDDVQ</sequence>
<feature type="compositionally biased region" description="Basic and acidic residues" evidence="1">
    <location>
        <begin position="24"/>
        <end position="41"/>
    </location>
</feature>
<dbReference type="AlphaFoldDB" id="A0A1G8P5I9"/>
<dbReference type="RefSeq" id="WP_170031515.1">
    <property type="nucleotide sequence ID" value="NZ_FNDU01000013.1"/>
</dbReference>
<reference evidence="2 3" key="1">
    <citation type="submission" date="2016-10" db="EMBL/GenBank/DDBJ databases">
        <authorList>
            <person name="de Groot N.N."/>
        </authorList>
    </citation>
    <scope>NUCLEOTIDE SEQUENCE [LARGE SCALE GENOMIC DNA]</scope>
    <source>
        <strain evidence="3">P4B,CCM 7963,CECT 7998,DSM 25260,IBRC-M 10614,KCTC 13821</strain>
    </source>
</reference>